<reference evidence="4 5" key="1">
    <citation type="journal article" date="2016" name="Front. Microbiol.">
        <title>Fuerstia marisgermanicae gen. nov., sp. nov., an Unusual Member of the Phylum Planctomycetes from the German Wadden Sea.</title>
        <authorList>
            <person name="Kohn T."/>
            <person name="Heuer A."/>
            <person name="Jogler M."/>
            <person name="Vollmers J."/>
            <person name="Boedeker C."/>
            <person name="Bunk B."/>
            <person name="Rast P."/>
            <person name="Borchert D."/>
            <person name="Glockner I."/>
            <person name="Freese H.M."/>
            <person name="Klenk H.P."/>
            <person name="Overmann J."/>
            <person name="Kaster A.K."/>
            <person name="Rohde M."/>
            <person name="Wiegand S."/>
            <person name="Jogler C."/>
        </authorList>
    </citation>
    <scope>NUCLEOTIDE SEQUENCE [LARGE SCALE GENOMIC DNA]</scope>
    <source>
        <strain evidence="4 5">NH11</strain>
    </source>
</reference>
<dbReference type="InterPro" id="IPR029058">
    <property type="entry name" value="AB_hydrolase_fold"/>
</dbReference>
<name>A0A1P8WIV1_9PLAN</name>
<evidence type="ECO:0000259" key="3">
    <source>
        <dbReference type="Pfam" id="PF00561"/>
    </source>
</evidence>
<gene>
    <name evidence="4" type="primary">dhmA</name>
    <name evidence="4" type="ORF">Fuma_03607</name>
</gene>
<dbReference type="SUPFAM" id="SSF53474">
    <property type="entry name" value="alpha/beta-Hydrolases"/>
    <property type="match status" value="1"/>
</dbReference>
<comment type="similarity">
    <text evidence="1">Belongs to the peptidase S33 family.</text>
</comment>
<dbReference type="PANTHER" id="PTHR43194:SF2">
    <property type="entry name" value="PEROXISOMAL MEMBRANE PROTEIN LPX1"/>
    <property type="match status" value="1"/>
</dbReference>
<dbReference type="GO" id="GO:0018786">
    <property type="term" value="F:haloalkane dehalogenase activity"/>
    <property type="evidence" value="ECO:0007669"/>
    <property type="project" value="UniProtKB-EC"/>
</dbReference>
<evidence type="ECO:0000313" key="5">
    <source>
        <dbReference type="Proteomes" id="UP000187735"/>
    </source>
</evidence>
<sequence length="310" mass="35036">MTADRILHADEVPETLRRRAAARTGFEDEYPFESHWIETEGRVLHYVDEGTGPVLLMVHGNPTWSFAWRGLVKRLSSEYRVIVIDHLGCGFSAKPQEDVYTLDQHIQRLVSLVECLELSDITLFAHDWGGAIGMGCAGRLPERFRRFVLMNTGAFRSTRIPLRIAACRIPLLGSLGMRGLNLFSLAALKMASEKPLTAAAKAGLIAPYDNWANRVAVKEFVHDIPLRPSHRSYATLEAVEDGLAQFLDHPMLLVWGMQDWCFTPHFYNEFCERFPKAVRHPIADAGHYVFEDALEELLTASQQFLADTQI</sequence>
<dbReference type="PANTHER" id="PTHR43194">
    <property type="entry name" value="HYDROLASE ALPHA/BETA FOLD FAMILY"/>
    <property type="match status" value="1"/>
</dbReference>
<feature type="domain" description="AB hydrolase-1" evidence="3">
    <location>
        <begin position="53"/>
        <end position="152"/>
    </location>
</feature>
<dbReference type="PRINTS" id="PR00793">
    <property type="entry name" value="PROAMNOPTASE"/>
</dbReference>
<dbReference type="EC" id="3.8.1.5" evidence="4"/>
<keyword evidence="2 4" id="KW-0378">Hydrolase</keyword>
<dbReference type="InterPro" id="IPR050228">
    <property type="entry name" value="Carboxylesterase_BioH"/>
</dbReference>
<dbReference type="PRINTS" id="PR00111">
    <property type="entry name" value="ABHYDROLASE"/>
</dbReference>
<dbReference type="Proteomes" id="UP000187735">
    <property type="component" value="Chromosome"/>
</dbReference>
<feature type="domain" description="AB hydrolase-1" evidence="3">
    <location>
        <begin position="244"/>
        <end position="293"/>
    </location>
</feature>
<proteinExistence type="inferred from homology"/>
<organism evidence="4 5">
    <name type="scientific">Fuerstiella marisgermanici</name>
    <dbReference type="NCBI Taxonomy" id="1891926"/>
    <lineage>
        <taxon>Bacteria</taxon>
        <taxon>Pseudomonadati</taxon>
        <taxon>Planctomycetota</taxon>
        <taxon>Planctomycetia</taxon>
        <taxon>Planctomycetales</taxon>
        <taxon>Planctomycetaceae</taxon>
        <taxon>Fuerstiella</taxon>
    </lineage>
</organism>
<keyword evidence="5" id="KW-1185">Reference proteome</keyword>
<evidence type="ECO:0000313" key="4">
    <source>
        <dbReference type="EMBL" id="APZ93989.1"/>
    </source>
</evidence>
<protein>
    <submittedName>
        <fullName evidence="4">Haloalkane dehalogenase</fullName>
        <ecNumber evidence="4">3.8.1.5</ecNumber>
    </submittedName>
</protein>
<dbReference type="KEGG" id="fmr:Fuma_03607"/>
<dbReference type="AlphaFoldDB" id="A0A1P8WIV1"/>
<dbReference type="Pfam" id="PF00561">
    <property type="entry name" value="Abhydrolase_1"/>
    <property type="match status" value="2"/>
</dbReference>
<evidence type="ECO:0000256" key="1">
    <source>
        <dbReference type="ARBA" id="ARBA00010088"/>
    </source>
</evidence>
<dbReference type="GO" id="GO:0008233">
    <property type="term" value="F:peptidase activity"/>
    <property type="evidence" value="ECO:0007669"/>
    <property type="project" value="InterPro"/>
</dbReference>
<dbReference type="EMBL" id="CP017641">
    <property type="protein sequence ID" value="APZ93989.1"/>
    <property type="molecule type" value="Genomic_DNA"/>
</dbReference>
<dbReference type="InterPro" id="IPR000073">
    <property type="entry name" value="AB_hydrolase_1"/>
</dbReference>
<dbReference type="RefSeq" id="WP_229360684.1">
    <property type="nucleotide sequence ID" value="NZ_CP017641.1"/>
</dbReference>
<dbReference type="STRING" id="1891926.Fuma_03607"/>
<accession>A0A1P8WIV1</accession>
<evidence type="ECO:0000256" key="2">
    <source>
        <dbReference type="ARBA" id="ARBA00022801"/>
    </source>
</evidence>
<dbReference type="Gene3D" id="3.40.50.1820">
    <property type="entry name" value="alpha/beta hydrolase"/>
    <property type="match status" value="1"/>
</dbReference>
<dbReference type="InterPro" id="IPR002410">
    <property type="entry name" value="Peptidase_S33"/>
</dbReference>
<dbReference type="GO" id="GO:0006508">
    <property type="term" value="P:proteolysis"/>
    <property type="evidence" value="ECO:0007669"/>
    <property type="project" value="InterPro"/>
</dbReference>